<evidence type="ECO:0000313" key="9">
    <source>
        <dbReference type="Proteomes" id="UP001140453"/>
    </source>
</evidence>
<gene>
    <name evidence="8" type="ORF">N0V93_002743</name>
</gene>
<dbReference type="InterPro" id="IPR011013">
    <property type="entry name" value="Gal_mutarotase_sf_dom"/>
</dbReference>
<feature type="active site" evidence="6">
    <location>
        <position position="194"/>
    </location>
</feature>
<evidence type="ECO:0000256" key="4">
    <source>
        <dbReference type="ARBA" id="ARBA00023235"/>
    </source>
</evidence>
<protein>
    <recommendedName>
        <fullName evidence="3 5">Glucose-6-phosphate 1-epimerase</fullName>
        <ecNumber evidence="3 5">5.1.3.15</ecNumber>
    </recommendedName>
</protein>
<name>A0A9W8YX57_9PEZI</name>
<evidence type="ECO:0000256" key="5">
    <source>
        <dbReference type="PIRNR" id="PIRNR016020"/>
    </source>
</evidence>
<comment type="caution">
    <text evidence="8">The sequence shown here is derived from an EMBL/GenBank/DDBJ whole genome shotgun (WGS) entry which is preliminary data.</text>
</comment>
<feature type="active site" evidence="6">
    <location>
        <position position="301"/>
    </location>
</feature>
<dbReference type="PIRSF" id="PIRSF016020">
    <property type="entry name" value="PHexose_mutarotase"/>
    <property type="match status" value="1"/>
</dbReference>
<comment type="function">
    <text evidence="5">Catalyzes the interconversion between the alpha and beta anomers from at least three hexose 6-phosphate sugars (Glc6P, Gal6P, and Man6P).</text>
</comment>
<evidence type="ECO:0000256" key="1">
    <source>
        <dbReference type="ARBA" id="ARBA00001096"/>
    </source>
</evidence>
<feature type="signal peptide" evidence="7">
    <location>
        <begin position="1"/>
        <end position="22"/>
    </location>
</feature>
<dbReference type="CDD" id="cd09020">
    <property type="entry name" value="D-hex-6-P-epi_like"/>
    <property type="match status" value="1"/>
</dbReference>
<reference evidence="8" key="1">
    <citation type="submission" date="2022-10" db="EMBL/GenBank/DDBJ databases">
        <title>Tapping the CABI collections for fungal endophytes: first genome assemblies for Collariella, Neodidymelliopsis, Ascochyta clinopodiicola, Didymella pomorum, Didymosphaeria variabile, Neocosmospora piperis and Neocucurbitaria cava.</title>
        <authorList>
            <person name="Hill R."/>
        </authorList>
    </citation>
    <scope>NUCLEOTIDE SEQUENCE</scope>
    <source>
        <strain evidence="8">IMI 355082</strain>
    </source>
</reference>
<keyword evidence="4 5" id="KW-0413">Isomerase</keyword>
<dbReference type="InterPro" id="IPR025532">
    <property type="entry name" value="G6P_1-epimerase"/>
</dbReference>
<dbReference type="PANTHER" id="PTHR11122:SF13">
    <property type="entry name" value="GLUCOSE-6-PHOSPHATE 1-EPIMERASE"/>
    <property type="match status" value="1"/>
</dbReference>
<dbReference type="Pfam" id="PF01263">
    <property type="entry name" value="Aldose_epim"/>
    <property type="match status" value="1"/>
</dbReference>
<keyword evidence="9" id="KW-1185">Reference proteome</keyword>
<feature type="chain" id="PRO_5040802085" description="Glucose-6-phosphate 1-epimerase" evidence="7">
    <location>
        <begin position="23"/>
        <end position="327"/>
    </location>
</feature>
<evidence type="ECO:0000256" key="6">
    <source>
        <dbReference type="PIRSR" id="PIRSR016020-1"/>
    </source>
</evidence>
<dbReference type="SUPFAM" id="SSF74650">
    <property type="entry name" value="Galactose mutarotase-like"/>
    <property type="match status" value="1"/>
</dbReference>
<sequence length="327" mass="34925">MRASSFLCLGQAALCLASTVRTISNPSLVRQASSAAVVEGNGTVQASLPSGDFVNVYLHGATVTSWKASDGDDKLLLSTASALDGSAAIRGGIPVVFPNFGSPPKDHQTSGLPGHGFVRNSTWSFAGSELQNDGAGVLLTFTLNSTQLSAKYQKAWPYSAGFTYTVNLTQDNLAVQFGVENLGTTAIDFQFLLHTYLSVPNISTTTVSGLQGGTYQDKTLNYTVFTETADQLSIVNETDRIYTPVSVDTPIVLNDNGEARVTVQRSSNLPDVTIWNTWATKILATADFAPKDAWQHYLAIEPGSLVNWTSLESGSKWEGGVHYTANI</sequence>
<dbReference type="Proteomes" id="UP001140453">
    <property type="component" value="Unassembled WGS sequence"/>
</dbReference>
<dbReference type="EMBL" id="JAPEVB010000002">
    <property type="protein sequence ID" value="KAJ4393531.1"/>
    <property type="molecule type" value="Genomic_DNA"/>
</dbReference>
<dbReference type="GO" id="GO:0030246">
    <property type="term" value="F:carbohydrate binding"/>
    <property type="evidence" value="ECO:0007669"/>
    <property type="project" value="UniProtKB-UniRule"/>
</dbReference>
<comment type="catalytic activity">
    <reaction evidence="1">
        <text>alpha-D-glucose 6-phosphate = beta-D-glucose 6-phosphate</text>
        <dbReference type="Rhea" id="RHEA:16249"/>
        <dbReference type="ChEBI" id="CHEBI:58225"/>
        <dbReference type="ChEBI" id="CHEBI:58247"/>
        <dbReference type="EC" id="5.1.3.15"/>
    </reaction>
</comment>
<dbReference type="InterPro" id="IPR014718">
    <property type="entry name" value="GH-type_carb-bd"/>
</dbReference>
<dbReference type="GO" id="GO:0005737">
    <property type="term" value="C:cytoplasm"/>
    <property type="evidence" value="ECO:0007669"/>
    <property type="project" value="TreeGrafter"/>
</dbReference>
<proteinExistence type="inferred from homology"/>
<dbReference type="GO" id="GO:0005975">
    <property type="term" value="P:carbohydrate metabolic process"/>
    <property type="evidence" value="ECO:0007669"/>
    <property type="project" value="InterPro"/>
</dbReference>
<comment type="similarity">
    <text evidence="2 5">Belongs to the glucose-6-phosphate 1-epimerase family.</text>
</comment>
<dbReference type="Gene3D" id="2.70.98.10">
    <property type="match status" value="1"/>
</dbReference>
<evidence type="ECO:0000313" key="8">
    <source>
        <dbReference type="EMBL" id="KAJ4393531.1"/>
    </source>
</evidence>
<dbReference type="InterPro" id="IPR008183">
    <property type="entry name" value="Aldose_1/G6P_1-epimerase"/>
</dbReference>
<organism evidence="8 9">
    <name type="scientific">Gnomoniopsis smithogilvyi</name>
    <dbReference type="NCBI Taxonomy" id="1191159"/>
    <lineage>
        <taxon>Eukaryota</taxon>
        <taxon>Fungi</taxon>
        <taxon>Dikarya</taxon>
        <taxon>Ascomycota</taxon>
        <taxon>Pezizomycotina</taxon>
        <taxon>Sordariomycetes</taxon>
        <taxon>Sordariomycetidae</taxon>
        <taxon>Diaporthales</taxon>
        <taxon>Gnomoniaceae</taxon>
        <taxon>Gnomoniopsis</taxon>
    </lineage>
</organism>
<accession>A0A9W8YX57</accession>
<evidence type="ECO:0000256" key="7">
    <source>
        <dbReference type="SAM" id="SignalP"/>
    </source>
</evidence>
<evidence type="ECO:0000256" key="2">
    <source>
        <dbReference type="ARBA" id="ARBA00005866"/>
    </source>
</evidence>
<keyword evidence="7" id="KW-0732">Signal</keyword>
<evidence type="ECO:0000256" key="3">
    <source>
        <dbReference type="ARBA" id="ARBA00012083"/>
    </source>
</evidence>
<dbReference type="GO" id="GO:0047938">
    <property type="term" value="F:glucose-6-phosphate 1-epimerase activity"/>
    <property type="evidence" value="ECO:0007669"/>
    <property type="project" value="UniProtKB-UniRule"/>
</dbReference>
<dbReference type="EC" id="5.1.3.15" evidence="3 5"/>
<dbReference type="PANTHER" id="PTHR11122">
    <property type="entry name" value="APOSPORY-ASSOCIATED PROTEIN C-RELATED"/>
    <property type="match status" value="1"/>
</dbReference>
<dbReference type="AlphaFoldDB" id="A0A9W8YX57"/>
<dbReference type="OrthoDB" id="1659429at2759"/>